<keyword evidence="7" id="KW-1185">Reference proteome</keyword>
<dbReference type="InterPro" id="IPR027417">
    <property type="entry name" value="P-loop_NTPase"/>
</dbReference>
<dbReference type="PANTHER" id="PTHR35372:SF2">
    <property type="entry name" value="SF3 HELICASE DOMAIN-CONTAINING PROTEIN"/>
    <property type="match status" value="1"/>
</dbReference>
<dbReference type="InterPro" id="IPR051620">
    <property type="entry name" value="ORF904-like_C"/>
</dbReference>
<dbReference type="Gene3D" id="3.40.50.300">
    <property type="entry name" value="P-loop containing nucleotide triphosphate hydrolases"/>
    <property type="match status" value="1"/>
</dbReference>
<evidence type="ECO:0000256" key="2">
    <source>
        <dbReference type="ARBA" id="ARBA00022801"/>
    </source>
</evidence>
<dbReference type="InterPro" id="IPR045455">
    <property type="entry name" value="NrS-1_pol-like_helicase"/>
</dbReference>
<dbReference type="Proteomes" id="UP001604002">
    <property type="component" value="Unassembled WGS sequence"/>
</dbReference>
<name>A0ABW6ZPR1_9HYPH</name>
<dbReference type="InterPro" id="IPR014818">
    <property type="entry name" value="Phage/plasmid_primase_P4_C"/>
</dbReference>
<keyword evidence="3" id="KW-0067">ATP-binding</keyword>
<dbReference type="RefSeq" id="WP_393990798.1">
    <property type="nucleotide sequence ID" value="NZ_JBAFVH010000001.1"/>
</dbReference>
<comment type="caution">
    <text evidence="6">The sequence shown here is derived from an EMBL/GenBank/DDBJ whole genome shotgun (WGS) entry which is preliminary data.</text>
</comment>
<dbReference type="SMART" id="SM00885">
    <property type="entry name" value="D5_N"/>
    <property type="match status" value="1"/>
</dbReference>
<dbReference type="Pfam" id="PF08706">
    <property type="entry name" value="D5_N"/>
    <property type="match status" value="1"/>
</dbReference>
<dbReference type="EMBL" id="JBAFVH010000001">
    <property type="protein sequence ID" value="MFG1370710.1"/>
    <property type="molecule type" value="Genomic_DNA"/>
</dbReference>
<dbReference type="SUPFAM" id="SSF52540">
    <property type="entry name" value="P-loop containing nucleoside triphosphate hydrolases"/>
    <property type="match status" value="1"/>
</dbReference>
<sequence>MSDPAEQQPQPAVPTPADPPEAAARIAALVQGGSLGPAANDAARPQPSVDASALAGDPRESIPLPPPANDDEPDDVIDPGESHAPPPGGPVDKEVVSFCASLPQNDTGNAHRLIAHFGKDLVVAREQGWMVWTGTHWDLESGAAAVKLRAQWTAPRIISEAKELKMGATEKDDDFEKRVAARRKFAVSSGNASRSAAMISLAEPHLTRPVEDFDGGPLMVAVRNGVIVFRREVDPDCPDPDVTRWRVEVDFRPHRREDLITKVMPVDYDPEAKCPTWDRFLGRFQPKEHLRRFLQVFHGLGLTGRTVQALVFHYGGGANGKSTFINAICDLMGSYAQQLSAESITGQGQRRGDQATPDLARLPGARLVRVSELPRGEPLKEALIKQLTGGEPMLVRHLNKGFFEFPPEFKAVMSGNDLPQVGGVDHGIWRRMRLVPWEVTIPEGEQREMSEVLAEFAQERSGILNWLVEGARIFLTEGLISPDEVTAATQAYRDEMDPIGGFVTDCVEKTEPGLNASVTARQMYEAYVSWSLANAKRPWKETAFGRALPHKGFTKTNERVRRYLDCRLHDVPERPDTVPRSPPPAYGDD</sequence>
<dbReference type="InterPro" id="IPR006500">
    <property type="entry name" value="Helicase_put_C_phage/plasmid"/>
</dbReference>
<evidence type="ECO:0000256" key="1">
    <source>
        <dbReference type="ARBA" id="ARBA00022741"/>
    </source>
</evidence>
<dbReference type="NCBIfam" id="TIGR01613">
    <property type="entry name" value="primase_Cterm"/>
    <property type="match status" value="1"/>
</dbReference>
<feature type="compositionally biased region" description="Low complexity" evidence="4">
    <location>
        <begin position="1"/>
        <end position="10"/>
    </location>
</feature>
<dbReference type="Pfam" id="PF19263">
    <property type="entry name" value="DUF5906"/>
    <property type="match status" value="1"/>
</dbReference>
<proteinExistence type="predicted"/>
<evidence type="ECO:0000256" key="4">
    <source>
        <dbReference type="SAM" id="MobiDB-lite"/>
    </source>
</evidence>
<reference evidence="6 7" key="1">
    <citation type="submission" date="2024-02" db="EMBL/GenBank/DDBJ databases">
        <title>Expansion and revision of Xanthobacter and proposal of Roseixanthobacter gen. nov.</title>
        <authorList>
            <person name="Soltysiak M.P.M."/>
            <person name="Jalihal A."/>
            <person name="Ory A."/>
            <person name="Chrisophersen C."/>
            <person name="Lee A.D."/>
            <person name="Boulton J."/>
            <person name="Springer M."/>
        </authorList>
    </citation>
    <scope>NUCLEOTIDE SEQUENCE [LARGE SCALE GENOMIC DNA]</scope>
    <source>
        <strain evidence="6 7">23A</strain>
    </source>
</reference>
<organism evidence="6 7">
    <name type="scientific">Xanthobacter oligotrophicus</name>
    <dbReference type="NCBI Taxonomy" id="2607286"/>
    <lineage>
        <taxon>Bacteria</taxon>
        <taxon>Pseudomonadati</taxon>
        <taxon>Pseudomonadota</taxon>
        <taxon>Alphaproteobacteria</taxon>
        <taxon>Hyphomicrobiales</taxon>
        <taxon>Xanthobacteraceae</taxon>
        <taxon>Xanthobacter</taxon>
    </lineage>
</organism>
<feature type="compositionally biased region" description="Acidic residues" evidence="4">
    <location>
        <begin position="69"/>
        <end position="78"/>
    </location>
</feature>
<evidence type="ECO:0000256" key="3">
    <source>
        <dbReference type="ARBA" id="ARBA00022840"/>
    </source>
</evidence>
<keyword evidence="1" id="KW-0547">Nucleotide-binding</keyword>
<dbReference type="PANTHER" id="PTHR35372">
    <property type="entry name" value="ATP BINDING PROTEIN-RELATED"/>
    <property type="match status" value="1"/>
</dbReference>
<gene>
    <name evidence="6" type="ORF">V5F32_00875</name>
</gene>
<protein>
    <submittedName>
        <fullName evidence="6">Phage/plasmid primase, P4 family</fullName>
    </submittedName>
</protein>
<evidence type="ECO:0000313" key="7">
    <source>
        <dbReference type="Proteomes" id="UP001604002"/>
    </source>
</evidence>
<evidence type="ECO:0000259" key="5">
    <source>
        <dbReference type="PROSITE" id="PS51206"/>
    </source>
</evidence>
<dbReference type="PROSITE" id="PS51206">
    <property type="entry name" value="SF3_HELICASE_1"/>
    <property type="match status" value="1"/>
</dbReference>
<keyword evidence="2" id="KW-0378">Hydrolase</keyword>
<feature type="region of interest" description="Disordered" evidence="4">
    <location>
        <begin position="1"/>
        <end position="92"/>
    </location>
</feature>
<evidence type="ECO:0000313" key="6">
    <source>
        <dbReference type="EMBL" id="MFG1370710.1"/>
    </source>
</evidence>
<accession>A0ABW6ZPR1</accession>
<feature type="domain" description="SF3 helicase" evidence="5">
    <location>
        <begin position="289"/>
        <end position="450"/>
    </location>
</feature>
<dbReference type="InterPro" id="IPR014015">
    <property type="entry name" value="Helicase_SF3_DNA-vir"/>
</dbReference>